<dbReference type="InterPro" id="IPR001867">
    <property type="entry name" value="OmpR/PhoB-type_DNA-bd"/>
</dbReference>
<keyword evidence="8" id="KW-1185">Reference proteome</keyword>
<feature type="domain" description="OmpR/PhoB-type" evidence="6">
    <location>
        <begin position="24"/>
        <end position="129"/>
    </location>
</feature>
<dbReference type="InterPro" id="IPR036388">
    <property type="entry name" value="WH-like_DNA-bd_sf"/>
</dbReference>
<dbReference type="PANTHER" id="PTHR35807">
    <property type="entry name" value="TRANSCRIPTIONAL REGULATOR REDD-RELATED"/>
    <property type="match status" value="1"/>
</dbReference>
<dbReference type="EMBL" id="BAAALS010000022">
    <property type="protein sequence ID" value="GAA1766522.1"/>
    <property type="molecule type" value="Genomic_DNA"/>
</dbReference>
<dbReference type="InterPro" id="IPR016032">
    <property type="entry name" value="Sig_transdc_resp-reg_C-effctor"/>
</dbReference>
<gene>
    <name evidence="7" type="ORF">GCM10009681_42030</name>
</gene>
<dbReference type="CDD" id="cd15831">
    <property type="entry name" value="BTAD"/>
    <property type="match status" value="1"/>
</dbReference>
<feature type="DNA-binding region" description="OmpR/PhoB-type" evidence="5">
    <location>
        <begin position="24"/>
        <end position="129"/>
    </location>
</feature>
<evidence type="ECO:0000256" key="3">
    <source>
        <dbReference type="ARBA" id="ARBA00023125"/>
    </source>
</evidence>
<keyword evidence="2" id="KW-0805">Transcription regulation</keyword>
<dbReference type="SUPFAM" id="SSF48452">
    <property type="entry name" value="TPR-like"/>
    <property type="match status" value="1"/>
</dbReference>
<protein>
    <recommendedName>
        <fullName evidence="6">OmpR/PhoB-type domain-containing protein</fullName>
    </recommendedName>
</protein>
<evidence type="ECO:0000256" key="4">
    <source>
        <dbReference type="ARBA" id="ARBA00023163"/>
    </source>
</evidence>
<sequence>MENASKISGSVQPEGIDLTRSCYVDTGRVLDMEIELEVLGPVQVRRDGARVRLGPRLVALLSVLVVELGRAVPANRLVDMVWSGGAPDAAPATLRSHVSHLRRALRGAHGTAPLTTLGNGHGVGYRLDVRAEQVDARRFELTYAQARPLLTGTAGDRERAVRLLRDALEMWRGPAFADVADRPFALPEIARLGALRRAVRRTLAEALSTLGRHGEAVGELAGHVAEDPYDEGLRRQLAVALYAEHRTDEAAQVCRDGLRLLRERGIEAPDLHSLQLTILRRELAVPR</sequence>
<dbReference type="Gene3D" id="1.10.10.10">
    <property type="entry name" value="Winged helix-like DNA-binding domain superfamily/Winged helix DNA-binding domain"/>
    <property type="match status" value="1"/>
</dbReference>
<dbReference type="PANTHER" id="PTHR35807:SF1">
    <property type="entry name" value="TRANSCRIPTIONAL REGULATOR REDD"/>
    <property type="match status" value="1"/>
</dbReference>
<proteinExistence type="inferred from homology"/>
<organism evidence="7 8">
    <name type="scientific">Luedemannella helvata</name>
    <dbReference type="NCBI Taxonomy" id="349315"/>
    <lineage>
        <taxon>Bacteria</taxon>
        <taxon>Bacillati</taxon>
        <taxon>Actinomycetota</taxon>
        <taxon>Actinomycetes</taxon>
        <taxon>Micromonosporales</taxon>
        <taxon>Micromonosporaceae</taxon>
        <taxon>Luedemannella</taxon>
    </lineage>
</organism>
<dbReference type="SMART" id="SM01043">
    <property type="entry name" value="BTAD"/>
    <property type="match status" value="1"/>
</dbReference>
<dbReference type="Pfam" id="PF00486">
    <property type="entry name" value="Trans_reg_C"/>
    <property type="match status" value="1"/>
</dbReference>
<evidence type="ECO:0000256" key="5">
    <source>
        <dbReference type="PROSITE-ProRule" id="PRU01091"/>
    </source>
</evidence>
<evidence type="ECO:0000256" key="1">
    <source>
        <dbReference type="ARBA" id="ARBA00005820"/>
    </source>
</evidence>
<dbReference type="Proteomes" id="UP001500655">
    <property type="component" value="Unassembled WGS sequence"/>
</dbReference>
<accession>A0ABP4WZ84</accession>
<keyword evidence="4" id="KW-0804">Transcription</keyword>
<reference evidence="8" key="1">
    <citation type="journal article" date="2019" name="Int. J. Syst. Evol. Microbiol.">
        <title>The Global Catalogue of Microorganisms (GCM) 10K type strain sequencing project: providing services to taxonomists for standard genome sequencing and annotation.</title>
        <authorList>
            <consortium name="The Broad Institute Genomics Platform"/>
            <consortium name="The Broad Institute Genome Sequencing Center for Infectious Disease"/>
            <person name="Wu L."/>
            <person name="Ma J."/>
        </authorList>
    </citation>
    <scope>NUCLEOTIDE SEQUENCE [LARGE SCALE GENOMIC DNA]</scope>
    <source>
        <strain evidence="8">JCM 13249</strain>
    </source>
</reference>
<dbReference type="SMART" id="SM00862">
    <property type="entry name" value="Trans_reg_C"/>
    <property type="match status" value="1"/>
</dbReference>
<dbReference type="PROSITE" id="PS51755">
    <property type="entry name" value="OMPR_PHOB"/>
    <property type="match status" value="1"/>
</dbReference>
<name>A0ABP4WZ84_9ACTN</name>
<dbReference type="SUPFAM" id="SSF46894">
    <property type="entry name" value="C-terminal effector domain of the bipartite response regulators"/>
    <property type="match status" value="1"/>
</dbReference>
<dbReference type="InterPro" id="IPR005158">
    <property type="entry name" value="BTAD"/>
</dbReference>
<evidence type="ECO:0000313" key="7">
    <source>
        <dbReference type="EMBL" id="GAA1766522.1"/>
    </source>
</evidence>
<evidence type="ECO:0000256" key="2">
    <source>
        <dbReference type="ARBA" id="ARBA00023015"/>
    </source>
</evidence>
<dbReference type="Gene3D" id="1.25.40.10">
    <property type="entry name" value="Tetratricopeptide repeat domain"/>
    <property type="match status" value="1"/>
</dbReference>
<evidence type="ECO:0000313" key="8">
    <source>
        <dbReference type="Proteomes" id="UP001500655"/>
    </source>
</evidence>
<dbReference type="Pfam" id="PF03704">
    <property type="entry name" value="BTAD"/>
    <property type="match status" value="1"/>
</dbReference>
<dbReference type="InterPro" id="IPR011990">
    <property type="entry name" value="TPR-like_helical_dom_sf"/>
</dbReference>
<dbReference type="InterPro" id="IPR051677">
    <property type="entry name" value="AfsR-DnrI-RedD_regulator"/>
</dbReference>
<comment type="caution">
    <text evidence="7">The sequence shown here is derived from an EMBL/GenBank/DDBJ whole genome shotgun (WGS) entry which is preliminary data.</text>
</comment>
<comment type="similarity">
    <text evidence="1">Belongs to the AfsR/DnrI/RedD regulatory family.</text>
</comment>
<evidence type="ECO:0000259" key="6">
    <source>
        <dbReference type="PROSITE" id="PS51755"/>
    </source>
</evidence>
<keyword evidence="3 5" id="KW-0238">DNA-binding</keyword>